<dbReference type="Gene3D" id="2.70.98.10">
    <property type="match status" value="1"/>
</dbReference>
<dbReference type="InterPro" id="IPR037480">
    <property type="entry name" value="YihR-like"/>
</dbReference>
<dbReference type="InterPro" id="IPR008183">
    <property type="entry name" value="Aldose_1/G6P_1-epimerase"/>
</dbReference>
<dbReference type="PANTHER" id="PTHR10091:SF0">
    <property type="entry name" value="GALACTOSE MUTAROTASE"/>
    <property type="match status" value="1"/>
</dbReference>
<proteinExistence type="predicted"/>
<reference evidence="1 2" key="1">
    <citation type="submission" date="2019-04" db="EMBL/GenBank/DDBJ databases">
        <authorList>
            <person name="Jiang L."/>
        </authorList>
    </citation>
    <scope>NUCLEOTIDE SEQUENCE [LARGE SCALE GENOMIC DNA]</scope>
    <source>
        <strain evidence="1 2">YIM 131853</strain>
    </source>
</reference>
<dbReference type="PANTHER" id="PTHR10091">
    <property type="entry name" value="ALDOSE-1-EPIMERASE"/>
    <property type="match status" value="1"/>
</dbReference>
<dbReference type="Proteomes" id="UP000309133">
    <property type="component" value="Unassembled WGS sequence"/>
</dbReference>
<accession>A0A4S4FHN3</accession>
<keyword evidence="2" id="KW-1185">Reference proteome</keyword>
<protein>
    <submittedName>
        <fullName evidence="1">Aldose epimerase</fullName>
    </submittedName>
</protein>
<dbReference type="RefSeq" id="WP_136428127.1">
    <property type="nucleotide sequence ID" value="NZ_SSSM01000005.1"/>
</dbReference>
<gene>
    <name evidence="1" type="ORF">E6C64_14135</name>
</gene>
<dbReference type="GO" id="GO:0006006">
    <property type="term" value="P:glucose metabolic process"/>
    <property type="evidence" value="ECO:0007669"/>
    <property type="project" value="TreeGrafter"/>
</dbReference>
<comment type="caution">
    <text evidence="1">The sequence shown here is derived from an EMBL/GenBank/DDBJ whole genome shotgun (WGS) entry which is preliminary data.</text>
</comment>
<dbReference type="GO" id="GO:0004034">
    <property type="term" value="F:aldose 1-epimerase activity"/>
    <property type="evidence" value="ECO:0007669"/>
    <property type="project" value="TreeGrafter"/>
</dbReference>
<dbReference type="CDD" id="cd09022">
    <property type="entry name" value="Aldose_epim_Ec_YihR"/>
    <property type="match status" value="1"/>
</dbReference>
<dbReference type="SUPFAM" id="SSF74650">
    <property type="entry name" value="Galactose mutarotase-like"/>
    <property type="match status" value="1"/>
</dbReference>
<organism evidence="1 2">
    <name type="scientific">Naasia lichenicola</name>
    <dbReference type="NCBI Taxonomy" id="2565933"/>
    <lineage>
        <taxon>Bacteria</taxon>
        <taxon>Bacillati</taxon>
        <taxon>Actinomycetota</taxon>
        <taxon>Actinomycetes</taxon>
        <taxon>Micrococcales</taxon>
        <taxon>Microbacteriaceae</taxon>
        <taxon>Naasia</taxon>
    </lineage>
</organism>
<name>A0A4S4FHN3_9MICO</name>
<dbReference type="Pfam" id="PF01263">
    <property type="entry name" value="Aldose_epim"/>
    <property type="match status" value="1"/>
</dbReference>
<evidence type="ECO:0000313" key="1">
    <source>
        <dbReference type="EMBL" id="THG29799.1"/>
    </source>
</evidence>
<evidence type="ECO:0000313" key="2">
    <source>
        <dbReference type="Proteomes" id="UP000309133"/>
    </source>
</evidence>
<dbReference type="InterPro" id="IPR014718">
    <property type="entry name" value="GH-type_carb-bd"/>
</dbReference>
<dbReference type="AlphaFoldDB" id="A0A4S4FHN3"/>
<sequence length="306" mass="32985">MAATGEQFDLVLKTPDGEVTATIAELAAGLRGLTVDGAELVSRYPDDRTPPYGSGMILVPWPNRIADAQWILDGEVQKLDITELTTGNASHGLLRNTGYRVTDRTESAVTLAAPIFPQHGYPFLLHTSVRYQLEPDGLRVIHGVVNDSAVPAPVAIGAHPYIRAGAAPVESLTVTVAADSYFEVDEKQIPIASKDVAGSDFDLRTGRVLGEVALDTGFSGLHLEDGAFRHRLESPDGTAVELWADEDFGYVQVFTLPHYAGLDGPEFGVAIEPMTAPANAFNSGEGLRWLQPGEEWIAAWGVRRLR</sequence>
<dbReference type="OrthoDB" id="4739604at2"/>
<dbReference type="GO" id="GO:0033499">
    <property type="term" value="P:galactose catabolic process via UDP-galactose, Leloir pathway"/>
    <property type="evidence" value="ECO:0007669"/>
    <property type="project" value="TreeGrafter"/>
</dbReference>
<dbReference type="InterPro" id="IPR011013">
    <property type="entry name" value="Gal_mutarotase_sf_dom"/>
</dbReference>
<dbReference type="GO" id="GO:0030246">
    <property type="term" value="F:carbohydrate binding"/>
    <property type="evidence" value="ECO:0007669"/>
    <property type="project" value="InterPro"/>
</dbReference>
<dbReference type="EMBL" id="SSSM01000005">
    <property type="protein sequence ID" value="THG29799.1"/>
    <property type="molecule type" value="Genomic_DNA"/>
</dbReference>